<dbReference type="RefSeq" id="WP_258294445.1">
    <property type="nucleotide sequence ID" value="NZ_JANKJG010000005.1"/>
</dbReference>
<name>A0ABT1Z0T0_9RHOB</name>
<evidence type="ECO:0000313" key="2">
    <source>
        <dbReference type="EMBL" id="MCR8826720.1"/>
    </source>
</evidence>
<keyword evidence="1" id="KW-0472">Membrane</keyword>
<keyword evidence="3" id="KW-1185">Reference proteome</keyword>
<organism evidence="2 3">
    <name type="scientific">Pseudosulfitobacter koreensis</name>
    <dbReference type="NCBI Taxonomy" id="2968472"/>
    <lineage>
        <taxon>Bacteria</taxon>
        <taxon>Pseudomonadati</taxon>
        <taxon>Pseudomonadota</taxon>
        <taxon>Alphaproteobacteria</taxon>
        <taxon>Rhodobacterales</taxon>
        <taxon>Roseobacteraceae</taxon>
        <taxon>Pseudosulfitobacter</taxon>
    </lineage>
</organism>
<sequence>MPERSRAEQLDHLDRVAQQMDRAFRVPLIGVRVGFDSIMGLVPGVGDLLALGPAGYIVLQGRRMGAPNRLVARMGFNIGVDALIGSIPLVGDIFDVGWKANTRNTKLLREHFAAQEVVRQL</sequence>
<feature type="transmembrane region" description="Helical" evidence="1">
    <location>
        <begin position="38"/>
        <end position="59"/>
    </location>
</feature>
<dbReference type="EMBL" id="JANKJG010000005">
    <property type="protein sequence ID" value="MCR8826720.1"/>
    <property type="molecule type" value="Genomic_DNA"/>
</dbReference>
<dbReference type="Pfam" id="PF13430">
    <property type="entry name" value="DUF4112"/>
    <property type="match status" value="1"/>
</dbReference>
<dbReference type="PANTHER" id="PTHR35519">
    <property type="entry name" value="MEMBRANE PROTEINS"/>
    <property type="match status" value="1"/>
</dbReference>
<keyword evidence="1" id="KW-0812">Transmembrane</keyword>
<accession>A0ABT1Z0T0</accession>
<evidence type="ECO:0000256" key="1">
    <source>
        <dbReference type="SAM" id="Phobius"/>
    </source>
</evidence>
<comment type="caution">
    <text evidence="2">The sequence shown here is derived from an EMBL/GenBank/DDBJ whole genome shotgun (WGS) entry which is preliminary data.</text>
</comment>
<proteinExistence type="predicted"/>
<reference evidence="2" key="1">
    <citation type="submission" date="2022-07" db="EMBL/GenBank/DDBJ databases">
        <title>Pseudosulfitobacter sp. strain AP-MA-4, whole genome sequence.</title>
        <authorList>
            <person name="Jiang Y."/>
        </authorList>
    </citation>
    <scope>NUCLEOTIDE SEQUENCE</scope>
    <source>
        <strain evidence="2">AP-MA-4</strain>
    </source>
</reference>
<dbReference type="InterPro" id="IPR025187">
    <property type="entry name" value="DUF4112"/>
</dbReference>
<keyword evidence="1" id="KW-1133">Transmembrane helix</keyword>
<gene>
    <name evidence="2" type="ORF">NTA49_09240</name>
</gene>
<dbReference type="Proteomes" id="UP001165396">
    <property type="component" value="Unassembled WGS sequence"/>
</dbReference>
<protein>
    <submittedName>
        <fullName evidence="2">DUF4112 domain-containing protein</fullName>
    </submittedName>
</protein>
<evidence type="ECO:0000313" key="3">
    <source>
        <dbReference type="Proteomes" id="UP001165396"/>
    </source>
</evidence>
<dbReference type="PANTHER" id="PTHR35519:SF2">
    <property type="entry name" value="PH DOMAIN PROTEIN"/>
    <property type="match status" value="1"/>
</dbReference>